<dbReference type="SUPFAM" id="SSF53649">
    <property type="entry name" value="Alkaline phosphatase-like"/>
    <property type="match status" value="1"/>
</dbReference>
<evidence type="ECO:0000313" key="6">
    <source>
        <dbReference type="Proteomes" id="UP001642484"/>
    </source>
</evidence>
<accession>A0ABP0NYV1</accession>
<evidence type="ECO:0000256" key="1">
    <source>
        <dbReference type="ARBA" id="ARBA00022723"/>
    </source>
</evidence>
<dbReference type="InterPro" id="IPR017850">
    <property type="entry name" value="Alkaline_phosphatase_core_sf"/>
</dbReference>
<dbReference type="Gene3D" id="3.40.720.10">
    <property type="entry name" value="Alkaline Phosphatase, subunit A"/>
    <property type="match status" value="1"/>
</dbReference>
<keyword evidence="3" id="KW-0325">Glycoprotein</keyword>
<organism evidence="5 6">
    <name type="scientific">Durusdinium trenchii</name>
    <dbReference type="NCBI Taxonomy" id="1381693"/>
    <lineage>
        <taxon>Eukaryota</taxon>
        <taxon>Sar</taxon>
        <taxon>Alveolata</taxon>
        <taxon>Dinophyceae</taxon>
        <taxon>Suessiales</taxon>
        <taxon>Symbiodiniaceae</taxon>
        <taxon>Durusdinium</taxon>
    </lineage>
</organism>
<dbReference type="InterPro" id="IPR000917">
    <property type="entry name" value="Sulfatase_N"/>
</dbReference>
<keyword evidence="2" id="KW-0106">Calcium</keyword>
<evidence type="ECO:0000256" key="2">
    <source>
        <dbReference type="ARBA" id="ARBA00022837"/>
    </source>
</evidence>
<protein>
    <recommendedName>
        <fullName evidence="4">Sulfatase N-terminal domain-containing protein</fullName>
    </recommendedName>
</protein>
<dbReference type="Pfam" id="PF00884">
    <property type="entry name" value="Sulfatase"/>
    <property type="match status" value="1"/>
</dbReference>
<dbReference type="InterPro" id="IPR047115">
    <property type="entry name" value="ARSB"/>
</dbReference>
<evidence type="ECO:0000256" key="3">
    <source>
        <dbReference type="ARBA" id="ARBA00023180"/>
    </source>
</evidence>
<proteinExistence type="predicted"/>
<keyword evidence="6" id="KW-1185">Reference proteome</keyword>
<evidence type="ECO:0000313" key="5">
    <source>
        <dbReference type="EMBL" id="CAK9068729.1"/>
    </source>
</evidence>
<sequence>MKPYSGPMKPSPPEQYEGVIEQHDPVDPLFLFYAPHVAHCPLQVPQEYYEKFDFMADDEGLCSQQTVKEEHPIDPAHLELKYQCRRQHAAMIMIMDEVVGNITKALQHKNMWKDTLMIFSSDNGGPRTLGRECREQLAPAGREVQQLRGRCASARLCLGRLCSSKLEGKQQLWDHSHCGLVCNPLSFGRCGSPGPACGRGSFATHRLAQHVALSGRVQSVASGGDPLGRERADLGPMEVVDFLRSTQLLARSQISEQHFERSH</sequence>
<reference evidence="5 6" key="1">
    <citation type="submission" date="2024-02" db="EMBL/GenBank/DDBJ databases">
        <authorList>
            <person name="Chen Y."/>
            <person name="Shah S."/>
            <person name="Dougan E. K."/>
            <person name="Thang M."/>
            <person name="Chan C."/>
        </authorList>
    </citation>
    <scope>NUCLEOTIDE SEQUENCE [LARGE SCALE GENOMIC DNA]</scope>
</reference>
<dbReference type="Proteomes" id="UP001642484">
    <property type="component" value="Unassembled WGS sequence"/>
</dbReference>
<feature type="domain" description="Sulfatase N-terminal" evidence="4">
    <location>
        <begin position="19"/>
        <end position="126"/>
    </location>
</feature>
<name>A0ABP0NYV1_9DINO</name>
<evidence type="ECO:0000259" key="4">
    <source>
        <dbReference type="Pfam" id="PF00884"/>
    </source>
</evidence>
<keyword evidence="1" id="KW-0479">Metal-binding</keyword>
<gene>
    <name evidence="5" type="ORF">CCMP2556_LOCUS33769</name>
</gene>
<dbReference type="EMBL" id="CAXAMN010022361">
    <property type="protein sequence ID" value="CAK9068729.1"/>
    <property type="molecule type" value="Genomic_DNA"/>
</dbReference>
<comment type="caution">
    <text evidence="5">The sequence shown here is derived from an EMBL/GenBank/DDBJ whole genome shotgun (WGS) entry which is preliminary data.</text>
</comment>
<dbReference type="PANTHER" id="PTHR10342:SF274">
    <property type="entry name" value="ARYLSULFATASE B"/>
    <property type="match status" value="1"/>
</dbReference>
<dbReference type="PANTHER" id="PTHR10342">
    <property type="entry name" value="ARYLSULFATASE"/>
    <property type="match status" value="1"/>
</dbReference>